<reference evidence="2 3" key="1">
    <citation type="submission" date="2020-07" db="EMBL/GenBank/DDBJ databases">
        <title>Luteimonas sp. SJ-92.</title>
        <authorList>
            <person name="Huang X.-X."/>
            <person name="Xu L."/>
            <person name="Sun J.-Q."/>
        </authorList>
    </citation>
    <scope>NUCLEOTIDE SEQUENCE [LARGE SCALE GENOMIC DNA]</scope>
    <source>
        <strain evidence="2 3">SJ-92</strain>
    </source>
</reference>
<evidence type="ECO:0000256" key="1">
    <source>
        <dbReference type="SAM" id="Phobius"/>
    </source>
</evidence>
<name>A0A853J9I2_9GAMM</name>
<keyword evidence="1" id="KW-0472">Membrane</keyword>
<keyword evidence="1" id="KW-0812">Transmembrane</keyword>
<accession>A0A853J9I2</accession>
<proteinExistence type="predicted"/>
<gene>
    <name evidence="2" type="ORF">H0E84_05450</name>
</gene>
<evidence type="ECO:0008006" key="4">
    <source>
        <dbReference type="Google" id="ProtNLM"/>
    </source>
</evidence>
<feature type="transmembrane region" description="Helical" evidence="1">
    <location>
        <begin position="59"/>
        <end position="77"/>
    </location>
</feature>
<sequence length="83" mass="8901">MRRLVFGFLWFAAFAFVALAGSGIVVSFNAECPDSETFSAGYDCGKAVAEQFAARYRPLILVVALVLAVVGTVTGRLPGTRKR</sequence>
<evidence type="ECO:0000313" key="3">
    <source>
        <dbReference type="Proteomes" id="UP000578091"/>
    </source>
</evidence>
<organism evidence="2 3">
    <name type="scientific">Luteimonas salinisoli</name>
    <dbReference type="NCBI Taxonomy" id="2752307"/>
    <lineage>
        <taxon>Bacteria</taxon>
        <taxon>Pseudomonadati</taxon>
        <taxon>Pseudomonadota</taxon>
        <taxon>Gammaproteobacteria</taxon>
        <taxon>Lysobacterales</taxon>
        <taxon>Lysobacteraceae</taxon>
        <taxon>Luteimonas</taxon>
    </lineage>
</organism>
<dbReference type="Proteomes" id="UP000578091">
    <property type="component" value="Unassembled WGS sequence"/>
</dbReference>
<dbReference type="EMBL" id="JACCKA010000039">
    <property type="protein sequence ID" value="NZA25821.1"/>
    <property type="molecule type" value="Genomic_DNA"/>
</dbReference>
<comment type="caution">
    <text evidence="2">The sequence shown here is derived from an EMBL/GenBank/DDBJ whole genome shotgun (WGS) entry which is preliminary data.</text>
</comment>
<dbReference type="RefSeq" id="WP_180677622.1">
    <property type="nucleotide sequence ID" value="NZ_JACCKA010000039.1"/>
</dbReference>
<keyword evidence="3" id="KW-1185">Reference proteome</keyword>
<dbReference type="AlphaFoldDB" id="A0A853J9I2"/>
<protein>
    <recommendedName>
        <fullName evidence="4">Transmembrane protein</fullName>
    </recommendedName>
</protein>
<evidence type="ECO:0000313" key="2">
    <source>
        <dbReference type="EMBL" id="NZA25821.1"/>
    </source>
</evidence>
<keyword evidence="1" id="KW-1133">Transmembrane helix</keyword>